<accession>A0A7J6WGF1</accession>
<dbReference type="GO" id="GO:1990904">
    <property type="term" value="C:ribonucleoprotein complex"/>
    <property type="evidence" value="ECO:0007669"/>
    <property type="project" value="UniProtKB-KW"/>
</dbReference>
<dbReference type="SUPFAM" id="SSF54928">
    <property type="entry name" value="RNA-binding domain, RBD"/>
    <property type="match status" value="1"/>
</dbReference>
<dbReference type="InterPro" id="IPR000504">
    <property type="entry name" value="RRM_dom"/>
</dbReference>
<dbReference type="Pfam" id="PF00076">
    <property type="entry name" value="RRM_1"/>
    <property type="match status" value="1"/>
</dbReference>
<proteinExistence type="predicted"/>
<evidence type="ECO:0000313" key="5">
    <source>
        <dbReference type="EMBL" id="KAF5195172.1"/>
    </source>
</evidence>
<dbReference type="SMART" id="SM00360">
    <property type="entry name" value="RRM"/>
    <property type="match status" value="1"/>
</dbReference>
<evidence type="ECO:0000259" key="4">
    <source>
        <dbReference type="PROSITE" id="PS50102"/>
    </source>
</evidence>
<dbReference type="PANTHER" id="PTHR21245">
    <property type="entry name" value="HETEROGENEOUS NUCLEAR RIBONUCLEOPROTEIN"/>
    <property type="match status" value="1"/>
</dbReference>
<gene>
    <name evidence="5" type="ORF">FRX31_015241</name>
</gene>
<dbReference type="InterPro" id="IPR012677">
    <property type="entry name" value="Nucleotide-bd_a/b_plait_sf"/>
</dbReference>
<dbReference type="OrthoDB" id="3800936at2759"/>
<reference evidence="5 6" key="1">
    <citation type="submission" date="2020-06" db="EMBL/GenBank/DDBJ databases">
        <title>Transcriptomic and genomic resources for Thalictrum thalictroides and T. hernandezii: Facilitating candidate gene discovery in an emerging model plant lineage.</title>
        <authorList>
            <person name="Arias T."/>
            <person name="Riano-Pachon D.M."/>
            <person name="Di Stilio V.S."/>
        </authorList>
    </citation>
    <scope>NUCLEOTIDE SEQUENCE [LARGE SCALE GENOMIC DNA]</scope>
    <source>
        <strain evidence="6">cv. WT478/WT964</strain>
        <tissue evidence="5">Leaves</tissue>
    </source>
</reference>
<feature type="compositionally biased region" description="Basic and acidic residues" evidence="3">
    <location>
        <begin position="7"/>
        <end position="18"/>
    </location>
</feature>
<keyword evidence="1 2" id="KW-0694">RNA-binding</keyword>
<feature type="region of interest" description="Disordered" evidence="3">
    <location>
        <begin position="1"/>
        <end position="96"/>
    </location>
</feature>
<dbReference type="InterPro" id="IPR035979">
    <property type="entry name" value="RBD_domain_sf"/>
</dbReference>
<sequence>MPRGRGSRKEVEPEKPIEPENPVEPEEQVDLDVDNDAKEQMEEEVEYEEVGEEVEEEEEEEEEEVEEANGVDELASPDGEQDMKTSNIDDEESRKHAELLALPPHGSEVYVGGIPHDASEEDLKGFCEAVGEVTEVRMMKGKDSRETFRTKNLAAKAIKDLNSTEFQISTTRKVEKKGEVEKLFLNEVHENYC</sequence>
<dbReference type="PROSITE" id="PS50102">
    <property type="entry name" value="RRM"/>
    <property type="match status" value="1"/>
</dbReference>
<evidence type="ECO:0000256" key="1">
    <source>
        <dbReference type="ARBA" id="ARBA00022884"/>
    </source>
</evidence>
<keyword evidence="5" id="KW-0687">Ribonucleoprotein</keyword>
<dbReference type="CDD" id="cd00590">
    <property type="entry name" value="RRM_SF"/>
    <property type="match status" value="1"/>
</dbReference>
<dbReference type="GO" id="GO:0003723">
    <property type="term" value="F:RNA binding"/>
    <property type="evidence" value="ECO:0007669"/>
    <property type="project" value="UniProtKB-UniRule"/>
</dbReference>
<evidence type="ECO:0000256" key="3">
    <source>
        <dbReference type="SAM" id="MobiDB-lite"/>
    </source>
</evidence>
<dbReference type="EMBL" id="JABWDY010017717">
    <property type="protein sequence ID" value="KAF5195172.1"/>
    <property type="molecule type" value="Genomic_DNA"/>
</dbReference>
<name>A0A7J6WGF1_THATH</name>
<feature type="compositionally biased region" description="Acidic residues" evidence="3">
    <location>
        <begin position="21"/>
        <end position="34"/>
    </location>
</feature>
<dbReference type="Proteomes" id="UP000554482">
    <property type="component" value="Unassembled WGS sequence"/>
</dbReference>
<dbReference type="Gene3D" id="3.30.70.330">
    <property type="match status" value="1"/>
</dbReference>
<evidence type="ECO:0000313" key="6">
    <source>
        <dbReference type="Proteomes" id="UP000554482"/>
    </source>
</evidence>
<dbReference type="AlphaFoldDB" id="A0A7J6WGF1"/>
<feature type="domain" description="RRM" evidence="4">
    <location>
        <begin position="107"/>
        <end position="179"/>
    </location>
</feature>
<feature type="compositionally biased region" description="Acidic residues" evidence="3">
    <location>
        <begin position="41"/>
        <end position="70"/>
    </location>
</feature>
<organism evidence="5 6">
    <name type="scientific">Thalictrum thalictroides</name>
    <name type="common">Rue-anemone</name>
    <name type="synonym">Anemone thalictroides</name>
    <dbReference type="NCBI Taxonomy" id="46969"/>
    <lineage>
        <taxon>Eukaryota</taxon>
        <taxon>Viridiplantae</taxon>
        <taxon>Streptophyta</taxon>
        <taxon>Embryophyta</taxon>
        <taxon>Tracheophyta</taxon>
        <taxon>Spermatophyta</taxon>
        <taxon>Magnoliopsida</taxon>
        <taxon>Ranunculales</taxon>
        <taxon>Ranunculaceae</taxon>
        <taxon>Thalictroideae</taxon>
        <taxon>Thalictrum</taxon>
    </lineage>
</organism>
<keyword evidence="6" id="KW-1185">Reference proteome</keyword>
<protein>
    <submittedName>
        <fullName evidence="5">Heterogeneous nuclear ribonucleoprotein like</fullName>
    </submittedName>
</protein>
<comment type="caution">
    <text evidence="5">The sequence shown here is derived from an EMBL/GenBank/DDBJ whole genome shotgun (WGS) entry which is preliminary data.</text>
</comment>
<evidence type="ECO:0000256" key="2">
    <source>
        <dbReference type="PROSITE-ProRule" id="PRU00176"/>
    </source>
</evidence>